<organism evidence="2 3">
    <name type="scientific">Coniochaeta pulveracea</name>
    <dbReference type="NCBI Taxonomy" id="177199"/>
    <lineage>
        <taxon>Eukaryota</taxon>
        <taxon>Fungi</taxon>
        <taxon>Dikarya</taxon>
        <taxon>Ascomycota</taxon>
        <taxon>Pezizomycotina</taxon>
        <taxon>Sordariomycetes</taxon>
        <taxon>Sordariomycetidae</taxon>
        <taxon>Coniochaetales</taxon>
        <taxon>Coniochaetaceae</taxon>
        <taxon>Coniochaeta</taxon>
    </lineage>
</organism>
<reference evidence="2 3" key="1">
    <citation type="submission" date="2018-08" db="EMBL/GenBank/DDBJ databases">
        <title>Draft genome of the lignicolous fungus Coniochaeta pulveracea.</title>
        <authorList>
            <person name="Borstlap C.J."/>
            <person name="De Witt R.N."/>
            <person name="Botha A."/>
            <person name="Volschenk H."/>
        </authorList>
    </citation>
    <scope>NUCLEOTIDE SEQUENCE [LARGE SCALE GENOMIC DNA]</scope>
    <source>
        <strain evidence="2 3">CAB683</strain>
    </source>
</reference>
<comment type="caution">
    <text evidence="2">The sequence shown here is derived from an EMBL/GenBank/DDBJ whole genome shotgun (WGS) entry which is preliminary data.</text>
</comment>
<evidence type="ECO:0000313" key="2">
    <source>
        <dbReference type="EMBL" id="RKU49274.1"/>
    </source>
</evidence>
<feature type="compositionally biased region" description="Basic and acidic residues" evidence="1">
    <location>
        <begin position="148"/>
        <end position="159"/>
    </location>
</feature>
<protein>
    <submittedName>
        <fullName evidence="2">Uncharacterized protein</fullName>
    </submittedName>
</protein>
<dbReference type="Proteomes" id="UP000275385">
    <property type="component" value="Unassembled WGS sequence"/>
</dbReference>
<dbReference type="AlphaFoldDB" id="A0A420YN22"/>
<evidence type="ECO:0000256" key="1">
    <source>
        <dbReference type="SAM" id="MobiDB-lite"/>
    </source>
</evidence>
<name>A0A420YN22_9PEZI</name>
<evidence type="ECO:0000313" key="3">
    <source>
        <dbReference type="Proteomes" id="UP000275385"/>
    </source>
</evidence>
<proteinExistence type="predicted"/>
<sequence>MSGQLPERISPSTNGSPSTNSSSFINSSPSISTDPAPNPRNMLSNRPAITEEDWAVLAMANERYDQASTTRMNVISNFVKRRRRDKTWMYLAFCKGMSPSSISNRLQTFDIGIAWLEVFGEELTDWLSVVNLMPESYIKSKHSSSPTVEERKSKSHDRFGASVENGSRSYDSSPTPAQR</sequence>
<feature type="region of interest" description="Disordered" evidence="1">
    <location>
        <begin position="1"/>
        <end position="44"/>
    </location>
</feature>
<keyword evidence="3" id="KW-1185">Reference proteome</keyword>
<feature type="compositionally biased region" description="Polar residues" evidence="1">
    <location>
        <begin position="164"/>
        <end position="179"/>
    </location>
</feature>
<dbReference type="EMBL" id="QVQW01000002">
    <property type="protein sequence ID" value="RKU49274.1"/>
    <property type="molecule type" value="Genomic_DNA"/>
</dbReference>
<gene>
    <name evidence="2" type="ORF">DL546_009722</name>
</gene>
<feature type="region of interest" description="Disordered" evidence="1">
    <location>
        <begin position="139"/>
        <end position="179"/>
    </location>
</feature>
<accession>A0A420YN22</accession>
<feature type="compositionally biased region" description="Low complexity" evidence="1">
    <location>
        <begin position="9"/>
        <end position="33"/>
    </location>
</feature>